<evidence type="ECO:0000313" key="6">
    <source>
        <dbReference type="EMBL" id="KIW62936.1"/>
    </source>
</evidence>
<dbReference type="Proteomes" id="UP000054266">
    <property type="component" value="Unassembled WGS sequence"/>
</dbReference>
<evidence type="ECO:0008006" key="8">
    <source>
        <dbReference type="Google" id="ProtNLM"/>
    </source>
</evidence>
<sequence length="540" mass="61648">MLWSSFCQNSNISNPLRDDGFSREWAEQASRLVFKEAEHPDEDKIVSFTILCLFWYSHGNWQRAAVHEGNAVIQWRLTSFSEMRDSSEPSFQNEMRCRRFWGAYLINIFVSEPTTSFSWPVISTVWLPCQEEDFENGMVSSCRVKIPEQLRPPSIFAEIVRITTLWSSIYKFIREADRDPGARLSALNVLDAQLREWRAHLPPCFSLEESASPPPNDDRLRLAILILHVIYHQCMCVLHASIVPLFSLGPARRFLPYVHGQRLSAQVAYQRACKISRIVQNTLSCHPDDAFRWSGFVGYALYCSCAVQLPFLWNVDSGIAENARNNIKANLETMAKIGRNWRYILNLGVHVRKLYQYHSTEPIALPVHIQDFSATDLSGHGQTQRNPRPILDKHEMIWDYERTLARRAPLDPDQEQPDGHLEKCKELVEQVPSPETSSTVVRTRTDLVGSTLPAGQYNRNASNEHVQGAGFHGAEELFHAPEGHMHPSISYAVLSPTPTFDDMNAFEVSEHDQMLFLQAMNDAQAENLAGTMNAFENWLS</sequence>
<dbReference type="GO" id="GO:0046872">
    <property type="term" value="F:metal ion binding"/>
    <property type="evidence" value="ECO:0007669"/>
    <property type="project" value="UniProtKB-KW"/>
</dbReference>
<evidence type="ECO:0000256" key="5">
    <source>
        <dbReference type="ARBA" id="ARBA00023242"/>
    </source>
</evidence>
<dbReference type="GO" id="GO:0000981">
    <property type="term" value="F:DNA-binding transcription factor activity, RNA polymerase II-specific"/>
    <property type="evidence" value="ECO:0007669"/>
    <property type="project" value="InterPro"/>
</dbReference>
<dbReference type="STRING" id="5601.A0A0D2CCZ7"/>
<organism evidence="6 7">
    <name type="scientific">Phialophora macrospora</name>
    <dbReference type="NCBI Taxonomy" id="1851006"/>
    <lineage>
        <taxon>Eukaryota</taxon>
        <taxon>Fungi</taxon>
        <taxon>Dikarya</taxon>
        <taxon>Ascomycota</taxon>
        <taxon>Pezizomycotina</taxon>
        <taxon>Eurotiomycetes</taxon>
        <taxon>Chaetothyriomycetidae</taxon>
        <taxon>Chaetothyriales</taxon>
        <taxon>Herpotrichiellaceae</taxon>
        <taxon>Phialophora</taxon>
    </lineage>
</organism>
<keyword evidence="3" id="KW-0805">Transcription regulation</keyword>
<keyword evidence="4" id="KW-0804">Transcription</keyword>
<keyword evidence="5" id="KW-0539">Nucleus</keyword>
<dbReference type="InterPro" id="IPR050815">
    <property type="entry name" value="TF_fung"/>
</dbReference>
<dbReference type="PANTHER" id="PTHR47338:SF27">
    <property type="entry name" value="ZN(II)2CYS6 TRANSCRIPTION FACTOR (EUROFUNG)"/>
    <property type="match status" value="1"/>
</dbReference>
<evidence type="ECO:0000313" key="7">
    <source>
        <dbReference type="Proteomes" id="UP000054266"/>
    </source>
</evidence>
<keyword evidence="2" id="KW-0479">Metal-binding</keyword>
<dbReference type="HOGENOM" id="CLU_504307_0_0_1"/>
<name>A0A0D2CCZ7_9EURO</name>
<proteinExistence type="predicted"/>
<dbReference type="PANTHER" id="PTHR47338">
    <property type="entry name" value="ZN(II)2CYS6 TRANSCRIPTION FACTOR (EUROFUNG)-RELATED"/>
    <property type="match status" value="1"/>
</dbReference>
<dbReference type="CDD" id="cd12148">
    <property type="entry name" value="fungal_TF_MHR"/>
    <property type="match status" value="1"/>
</dbReference>
<protein>
    <recommendedName>
        <fullName evidence="8">Transcription factor domain-containing protein</fullName>
    </recommendedName>
</protein>
<dbReference type="AlphaFoldDB" id="A0A0D2CCZ7"/>
<dbReference type="GO" id="GO:0005634">
    <property type="term" value="C:nucleus"/>
    <property type="evidence" value="ECO:0007669"/>
    <property type="project" value="UniProtKB-SubCell"/>
</dbReference>
<evidence type="ECO:0000256" key="3">
    <source>
        <dbReference type="ARBA" id="ARBA00023015"/>
    </source>
</evidence>
<accession>A0A0D2CCZ7</accession>
<keyword evidence="7" id="KW-1185">Reference proteome</keyword>
<evidence type="ECO:0000256" key="1">
    <source>
        <dbReference type="ARBA" id="ARBA00004123"/>
    </source>
</evidence>
<evidence type="ECO:0000256" key="4">
    <source>
        <dbReference type="ARBA" id="ARBA00023163"/>
    </source>
</evidence>
<reference evidence="6 7" key="1">
    <citation type="submission" date="2015-01" db="EMBL/GenBank/DDBJ databases">
        <title>The Genome Sequence of Capronia semiimmersa CBS27337.</title>
        <authorList>
            <consortium name="The Broad Institute Genomics Platform"/>
            <person name="Cuomo C."/>
            <person name="de Hoog S."/>
            <person name="Gorbushina A."/>
            <person name="Stielow B."/>
            <person name="Teixiera M."/>
            <person name="Abouelleil A."/>
            <person name="Chapman S.B."/>
            <person name="Priest M."/>
            <person name="Young S.K."/>
            <person name="Wortman J."/>
            <person name="Nusbaum C."/>
            <person name="Birren B."/>
        </authorList>
    </citation>
    <scope>NUCLEOTIDE SEQUENCE [LARGE SCALE GENOMIC DNA]</scope>
    <source>
        <strain evidence="6 7">CBS 27337</strain>
    </source>
</reference>
<evidence type="ECO:0000256" key="2">
    <source>
        <dbReference type="ARBA" id="ARBA00022723"/>
    </source>
</evidence>
<comment type="subcellular location">
    <subcellularLocation>
        <location evidence="1">Nucleus</location>
    </subcellularLocation>
</comment>
<dbReference type="EMBL" id="KN846962">
    <property type="protein sequence ID" value="KIW62936.1"/>
    <property type="molecule type" value="Genomic_DNA"/>
</dbReference>
<gene>
    <name evidence="6" type="ORF">PV04_09823</name>
</gene>